<dbReference type="GO" id="GO:0004081">
    <property type="term" value="F:bis(5'-nucleosyl)-tetraphosphatase (asymmetrical) activity"/>
    <property type="evidence" value="ECO:0007669"/>
    <property type="project" value="TreeGrafter"/>
</dbReference>
<evidence type="ECO:0000256" key="1">
    <source>
        <dbReference type="ARBA" id="ARBA00005582"/>
    </source>
</evidence>
<dbReference type="CDD" id="cd03428">
    <property type="entry name" value="NUDIX_Ap4A_Nudt2"/>
    <property type="match status" value="1"/>
</dbReference>
<dbReference type="Pfam" id="PF00293">
    <property type="entry name" value="NUDIX"/>
    <property type="match status" value="1"/>
</dbReference>
<proteinExistence type="inferred from homology"/>
<evidence type="ECO:0000256" key="3">
    <source>
        <dbReference type="ARBA" id="ARBA00022741"/>
    </source>
</evidence>
<evidence type="ECO:0000256" key="5">
    <source>
        <dbReference type="ARBA" id="ARBA00032644"/>
    </source>
</evidence>
<dbReference type="SUPFAM" id="SSF55811">
    <property type="entry name" value="Nudix"/>
    <property type="match status" value="1"/>
</dbReference>
<feature type="domain" description="Nudix hydrolase" evidence="6">
    <location>
        <begin position="2"/>
        <end position="136"/>
    </location>
</feature>
<dbReference type="PANTHER" id="PTHR21340">
    <property type="entry name" value="DIADENOSINE 5,5-P1,P4-TETRAPHOSPHATE PYROPHOSPHOHYDROLASE MUTT"/>
    <property type="match status" value="1"/>
</dbReference>
<gene>
    <name evidence="7" type="ORF">PMACD_LOCUS12436</name>
</gene>
<dbReference type="PROSITE" id="PS00893">
    <property type="entry name" value="NUDIX_BOX"/>
    <property type="match status" value="1"/>
</dbReference>
<dbReference type="AlphaFoldDB" id="A0A821VUQ8"/>
<organism evidence="7 8">
    <name type="scientific">Pieris macdunnoughi</name>
    <dbReference type="NCBI Taxonomy" id="345717"/>
    <lineage>
        <taxon>Eukaryota</taxon>
        <taxon>Metazoa</taxon>
        <taxon>Ecdysozoa</taxon>
        <taxon>Arthropoda</taxon>
        <taxon>Hexapoda</taxon>
        <taxon>Insecta</taxon>
        <taxon>Pterygota</taxon>
        <taxon>Neoptera</taxon>
        <taxon>Endopterygota</taxon>
        <taxon>Lepidoptera</taxon>
        <taxon>Glossata</taxon>
        <taxon>Ditrysia</taxon>
        <taxon>Papilionoidea</taxon>
        <taxon>Pieridae</taxon>
        <taxon>Pierinae</taxon>
        <taxon>Pieris</taxon>
    </lineage>
</organism>
<evidence type="ECO:0000256" key="2">
    <source>
        <dbReference type="ARBA" id="ARBA00018911"/>
    </source>
</evidence>
<dbReference type="InterPro" id="IPR000086">
    <property type="entry name" value="NUDIX_hydrolase_dom"/>
</dbReference>
<reference evidence="7" key="1">
    <citation type="submission" date="2021-02" db="EMBL/GenBank/DDBJ databases">
        <authorList>
            <person name="Steward A R."/>
        </authorList>
    </citation>
    <scope>NUCLEOTIDE SEQUENCE</scope>
</reference>
<dbReference type="PROSITE" id="PS51462">
    <property type="entry name" value="NUDIX"/>
    <property type="match status" value="1"/>
</dbReference>
<dbReference type="InterPro" id="IPR020084">
    <property type="entry name" value="NUDIX_hydrolase_CS"/>
</dbReference>
<accession>A0A821VUQ8</accession>
<protein>
    <recommendedName>
        <fullName evidence="2">Bis(5'-nucleosyl)-tetraphosphatase [asymmetrical]</fullName>
    </recommendedName>
    <alternativeName>
        <fullName evidence="5">Diadenosine 5',5'''-P1,P4-tetraphosphate asymmetrical hydrolase</fullName>
    </alternativeName>
</protein>
<dbReference type="EMBL" id="CAJOBZ010000048">
    <property type="protein sequence ID" value="CAF4914438.1"/>
    <property type="molecule type" value="Genomic_DNA"/>
</dbReference>
<comment type="similarity">
    <text evidence="1">Belongs to the Nudix hydrolase family.</text>
</comment>
<dbReference type="InterPro" id="IPR003565">
    <property type="entry name" value="Tetra_PHTase"/>
</dbReference>
<name>A0A821VUQ8_9NEOP</name>
<dbReference type="InterPro" id="IPR015797">
    <property type="entry name" value="NUDIX_hydrolase-like_dom_sf"/>
</dbReference>
<dbReference type="GO" id="GO:0000166">
    <property type="term" value="F:nucleotide binding"/>
    <property type="evidence" value="ECO:0007669"/>
    <property type="project" value="UniProtKB-KW"/>
</dbReference>
<dbReference type="PRINTS" id="PR01405">
    <property type="entry name" value="TETRPHPHTASE"/>
</dbReference>
<comment type="caution">
    <text evidence="7">The sequence shown here is derived from an EMBL/GenBank/DDBJ whole genome shotgun (WGS) entry which is preliminary data.</text>
</comment>
<evidence type="ECO:0000313" key="8">
    <source>
        <dbReference type="Proteomes" id="UP000663880"/>
    </source>
</evidence>
<dbReference type="GO" id="GO:0006167">
    <property type="term" value="P:AMP biosynthetic process"/>
    <property type="evidence" value="ECO:0007669"/>
    <property type="project" value="TreeGrafter"/>
</dbReference>
<dbReference type="PANTHER" id="PTHR21340:SF0">
    <property type="entry name" value="BIS(5'-NUCLEOSYL)-TETRAPHOSPHATASE [ASYMMETRICAL]"/>
    <property type="match status" value="1"/>
</dbReference>
<evidence type="ECO:0000256" key="4">
    <source>
        <dbReference type="ARBA" id="ARBA00022801"/>
    </source>
</evidence>
<dbReference type="InterPro" id="IPR051325">
    <property type="entry name" value="Nudix_hydrolase_domain"/>
</dbReference>
<keyword evidence="3" id="KW-0547">Nucleotide-binding</keyword>
<sequence length="143" mass="16554">MSPTRAAGLVIYRYSNELIQFLLLQTSYGIHHWTPPKGHVDPGESDWETALRETQEEAGYRKDDLEIDQTTKKVLSYEVNGKPKEVIYWLAKLIDPEAPVKLSDEHQDFKWLPLPQAQDLSGYDDMKQLLSEYYGLASRKLKQ</sequence>
<keyword evidence="4" id="KW-0378">Hydrolase</keyword>
<evidence type="ECO:0000259" key="6">
    <source>
        <dbReference type="PROSITE" id="PS51462"/>
    </source>
</evidence>
<dbReference type="GO" id="GO:0006754">
    <property type="term" value="P:ATP biosynthetic process"/>
    <property type="evidence" value="ECO:0007669"/>
    <property type="project" value="TreeGrafter"/>
</dbReference>
<dbReference type="Gene3D" id="3.90.79.10">
    <property type="entry name" value="Nucleoside Triphosphate Pyrophosphohydrolase"/>
    <property type="match status" value="1"/>
</dbReference>
<dbReference type="Proteomes" id="UP000663880">
    <property type="component" value="Unassembled WGS sequence"/>
</dbReference>
<keyword evidence="8" id="KW-1185">Reference proteome</keyword>
<dbReference type="OrthoDB" id="276276at2759"/>
<evidence type="ECO:0000313" key="7">
    <source>
        <dbReference type="EMBL" id="CAF4914438.1"/>
    </source>
</evidence>